<dbReference type="AlphaFoldDB" id="A0A7W5ANP3"/>
<evidence type="ECO:0000313" key="2">
    <source>
        <dbReference type="Proteomes" id="UP000590749"/>
    </source>
</evidence>
<keyword evidence="2" id="KW-1185">Reference proteome</keyword>
<name>A0A7W5ANP3_9ACTN</name>
<dbReference type="RefSeq" id="WP_183225425.1">
    <property type="nucleotide sequence ID" value="NZ_BMPW01000021.1"/>
</dbReference>
<organism evidence="1 2">
    <name type="scientific">Actinoplanes campanulatus</name>
    <dbReference type="NCBI Taxonomy" id="113559"/>
    <lineage>
        <taxon>Bacteria</taxon>
        <taxon>Bacillati</taxon>
        <taxon>Actinomycetota</taxon>
        <taxon>Actinomycetes</taxon>
        <taxon>Micromonosporales</taxon>
        <taxon>Micromonosporaceae</taxon>
        <taxon>Actinoplanes</taxon>
    </lineage>
</organism>
<protein>
    <submittedName>
        <fullName evidence="1">Uncharacterized protein</fullName>
    </submittedName>
</protein>
<comment type="caution">
    <text evidence="1">The sequence shown here is derived from an EMBL/GenBank/DDBJ whole genome shotgun (WGS) entry which is preliminary data.</text>
</comment>
<dbReference type="Proteomes" id="UP000590749">
    <property type="component" value="Unassembled WGS sequence"/>
</dbReference>
<proteinExistence type="predicted"/>
<accession>A0A7W5ANP3</accession>
<dbReference type="EMBL" id="JACHXF010000018">
    <property type="protein sequence ID" value="MBB3099367.1"/>
    <property type="molecule type" value="Genomic_DNA"/>
</dbReference>
<gene>
    <name evidence="1" type="ORF">FHR83_007073</name>
</gene>
<sequence>MTDIEIAVIDQPVNGKTEAALVGYVEPAHPDDILVVAWIREATDFPQFRDNQVYSTNAAERLLGRRFRHVYVTPNAFTTDTKHSERFWAELERVVRQRGGRFYHIEQYDTITYAEHELARQEAEILDQAEAAGITQAASL</sequence>
<evidence type="ECO:0000313" key="1">
    <source>
        <dbReference type="EMBL" id="MBB3099367.1"/>
    </source>
</evidence>
<reference evidence="1 2" key="1">
    <citation type="submission" date="2020-08" db="EMBL/GenBank/DDBJ databases">
        <title>Genomic Encyclopedia of Type Strains, Phase III (KMG-III): the genomes of soil and plant-associated and newly described type strains.</title>
        <authorList>
            <person name="Whitman W."/>
        </authorList>
    </citation>
    <scope>NUCLEOTIDE SEQUENCE [LARGE SCALE GENOMIC DNA]</scope>
    <source>
        <strain evidence="1 2">CECT 3287</strain>
    </source>
</reference>